<dbReference type="RefSeq" id="WP_108974576.1">
    <property type="nucleotide sequence ID" value="NZ_BFBB01000003.1"/>
</dbReference>
<keyword evidence="4" id="KW-1185">Reference proteome</keyword>
<evidence type="ECO:0000313" key="4">
    <source>
        <dbReference type="Proteomes" id="UP000245133"/>
    </source>
</evidence>
<dbReference type="Gene3D" id="2.40.10.220">
    <property type="entry name" value="predicted glycosyltransferase like domains"/>
    <property type="match status" value="1"/>
</dbReference>
<feature type="domain" description="PilZ" evidence="2">
    <location>
        <begin position="259"/>
        <end position="347"/>
    </location>
</feature>
<evidence type="ECO:0000256" key="1">
    <source>
        <dbReference type="SAM" id="MobiDB-lite"/>
    </source>
</evidence>
<organism evidence="3 4">
    <name type="scientific">Leptospira ryugenii</name>
    <dbReference type="NCBI Taxonomy" id="1917863"/>
    <lineage>
        <taxon>Bacteria</taxon>
        <taxon>Pseudomonadati</taxon>
        <taxon>Spirochaetota</taxon>
        <taxon>Spirochaetia</taxon>
        <taxon>Leptospirales</taxon>
        <taxon>Leptospiraceae</taxon>
        <taxon>Leptospira</taxon>
    </lineage>
</organism>
<name>A0A2P2DY65_9LEPT</name>
<comment type="caution">
    <text evidence="3">The sequence shown here is derived from an EMBL/GenBank/DDBJ whole genome shotgun (WGS) entry which is preliminary data.</text>
</comment>
<feature type="region of interest" description="Disordered" evidence="1">
    <location>
        <begin position="347"/>
        <end position="393"/>
    </location>
</feature>
<dbReference type="GO" id="GO:0035438">
    <property type="term" value="F:cyclic-di-GMP binding"/>
    <property type="evidence" value="ECO:0007669"/>
    <property type="project" value="InterPro"/>
</dbReference>
<dbReference type="Pfam" id="PF07238">
    <property type="entry name" value="PilZ"/>
    <property type="match status" value="1"/>
</dbReference>
<gene>
    <name evidence="3" type="ORF">LPTSP4_10900</name>
</gene>
<evidence type="ECO:0000259" key="2">
    <source>
        <dbReference type="Pfam" id="PF07238"/>
    </source>
</evidence>
<sequence length="393" mass="43965">MNKEIIDPEGMIKVIAALFGKLPVYMVVGTRETPIKIIALKNKALVISNNTPIANKSRILTLVHNGSRFVSQFTLVGGDGQGIEILQPLKITIVPATRQGARVDLAKSGGSSLTVTNLINVLDVSKAIGFDDKKVDAVLLNFRTKLSKIFPYSSIYLTSRADNRLRLMQHYEKPIYIVDRKNKSTANPMYLPFDEYLRIFETSKLPDELISEICVPIRYKGYISVGYVQILSHKSFEPEVFDQMSMFSGTLAKEIIATGVFQESKEQCSVVDLSAGGISFIHAPTRAFSRNVTMNGTIIFDLILGPNEKATFRSIIKNIRNQETNYRVGCQFYNPTEEDTRILEEFLGKNSEKESGNGNHPDEEAKEDSPPQKDVSEIHTTQEEKEISESSEE</sequence>
<evidence type="ECO:0000313" key="3">
    <source>
        <dbReference type="EMBL" id="GBF49575.1"/>
    </source>
</evidence>
<dbReference type="SUPFAM" id="SSF141371">
    <property type="entry name" value="PilZ domain-like"/>
    <property type="match status" value="1"/>
</dbReference>
<dbReference type="AlphaFoldDB" id="A0A2P2DY65"/>
<dbReference type="InterPro" id="IPR009875">
    <property type="entry name" value="PilZ_domain"/>
</dbReference>
<dbReference type="EMBL" id="BFBB01000003">
    <property type="protein sequence ID" value="GBF49575.1"/>
    <property type="molecule type" value="Genomic_DNA"/>
</dbReference>
<proteinExistence type="predicted"/>
<protein>
    <submittedName>
        <fullName evidence="3">Type IV pilus assembly protein PilZ</fullName>
    </submittedName>
</protein>
<dbReference type="Proteomes" id="UP000245133">
    <property type="component" value="Unassembled WGS sequence"/>
</dbReference>
<dbReference type="OrthoDB" id="336946at2"/>
<reference evidence="3 4" key="1">
    <citation type="submission" date="2018-02" db="EMBL/GenBank/DDBJ databases">
        <title>Novel Leptospira species isolated from soil and water in Japan.</title>
        <authorList>
            <person name="Nakao R."/>
            <person name="Masuzawa T."/>
        </authorList>
    </citation>
    <scope>NUCLEOTIDE SEQUENCE [LARGE SCALE GENOMIC DNA]</scope>
    <source>
        <strain evidence="3 4">YH101</strain>
    </source>
</reference>
<accession>A0A2P2DY65</accession>